<dbReference type="GO" id="GO:0006741">
    <property type="term" value="P:NADP+ biosynthetic process"/>
    <property type="evidence" value="ECO:0007669"/>
    <property type="project" value="UniProtKB-UniRule"/>
</dbReference>
<keyword evidence="3 6" id="KW-0521">NADP</keyword>
<keyword evidence="4 6" id="KW-0520">NAD</keyword>
<keyword evidence="6" id="KW-0547">Nucleotide-binding</keyword>
<evidence type="ECO:0000256" key="3">
    <source>
        <dbReference type="ARBA" id="ARBA00022857"/>
    </source>
</evidence>
<evidence type="ECO:0000256" key="2">
    <source>
        <dbReference type="ARBA" id="ARBA00022777"/>
    </source>
</evidence>
<dbReference type="NCBIfam" id="NF002521">
    <property type="entry name" value="PRK01911.1"/>
    <property type="match status" value="1"/>
</dbReference>
<dbReference type="RefSeq" id="WP_309937934.1">
    <property type="nucleotide sequence ID" value="NZ_AP025305.1"/>
</dbReference>
<dbReference type="GO" id="GO:0005524">
    <property type="term" value="F:ATP binding"/>
    <property type="evidence" value="ECO:0007669"/>
    <property type="project" value="UniProtKB-KW"/>
</dbReference>
<dbReference type="PANTHER" id="PTHR20275:SF0">
    <property type="entry name" value="NAD KINASE"/>
    <property type="match status" value="1"/>
</dbReference>
<dbReference type="InterPro" id="IPR017438">
    <property type="entry name" value="ATP-NAD_kinase_N"/>
</dbReference>
<evidence type="ECO:0000313" key="8">
    <source>
        <dbReference type="Proteomes" id="UP001185092"/>
    </source>
</evidence>
<accession>A0AAE3XN26</accession>
<dbReference type="GO" id="GO:0051287">
    <property type="term" value="F:NAD binding"/>
    <property type="evidence" value="ECO:0007669"/>
    <property type="project" value="UniProtKB-ARBA"/>
</dbReference>
<comment type="subcellular location">
    <subcellularLocation>
        <location evidence="6">Cytoplasm</location>
    </subcellularLocation>
</comment>
<comment type="caution">
    <text evidence="7">The sequence shown here is derived from an EMBL/GenBank/DDBJ whole genome shotgun (WGS) entry which is preliminary data.</text>
</comment>
<dbReference type="Proteomes" id="UP001185092">
    <property type="component" value="Unassembled WGS sequence"/>
</dbReference>
<dbReference type="Pfam" id="PF20143">
    <property type="entry name" value="NAD_kinase_C"/>
    <property type="match status" value="1"/>
</dbReference>
<comment type="cofactor">
    <cofactor evidence="6">
        <name>a divalent metal cation</name>
        <dbReference type="ChEBI" id="CHEBI:60240"/>
    </cofactor>
</comment>
<reference evidence="7" key="1">
    <citation type="submission" date="2023-07" db="EMBL/GenBank/DDBJ databases">
        <title>Genomic Encyclopedia of Type Strains, Phase IV (KMG-IV): sequencing the most valuable type-strain genomes for metagenomic binning, comparative biology and taxonomic classification.</title>
        <authorList>
            <person name="Goeker M."/>
        </authorList>
    </citation>
    <scope>NUCLEOTIDE SEQUENCE</scope>
    <source>
        <strain evidence="7">DSM 26174</strain>
    </source>
</reference>
<keyword evidence="6" id="KW-0963">Cytoplasm</keyword>
<feature type="binding site" evidence="6">
    <location>
        <begin position="150"/>
        <end position="151"/>
    </location>
    <ligand>
        <name>NAD(+)</name>
        <dbReference type="ChEBI" id="CHEBI:57540"/>
    </ligand>
</feature>
<feature type="active site" description="Proton acceptor" evidence="6">
    <location>
        <position position="73"/>
    </location>
</feature>
<dbReference type="PANTHER" id="PTHR20275">
    <property type="entry name" value="NAD KINASE"/>
    <property type="match status" value="1"/>
</dbReference>
<comment type="function">
    <text evidence="6">Involved in the regulation of the intracellular balance of NAD and NADP, and is a key enzyme in the biosynthesis of NADP. Catalyzes specifically the phosphorylation on 2'-hydroxyl of the adenosine moiety of NAD to yield NADP.</text>
</comment>
<feature type="binding site" evidence="6">
    <location>
        <begin position="73"/>
        <end position="74"/>
    </location>
    <ligand>
        <name>NAD(+)</name>
        <dbReference type="ChEBI" id="CHEBI:57540"/>
    </ligand>
</feature>
<dbReference type="HAMAP" id="MF_00361">
    <property type="entry name" value="NAD_kinase"/>
    <property type="match status" value="1"/>
</dbReference>
<keyword evidence="2 6" id="KW-0418">Kinase</keyword>
<evidence type="ECO:0000256" key="5">
    <source>
        <dbReference type="ARBA" id="ARBA00047925"/>
    </source>
</evidence>
<comment type="caution">
    <text evidence="6">Lacks conserved residue(s) required for the propagation of feature annotation.</text>
</comment>
<keyword evidence="1 6" id="KW-0808">Transferase</keyword>
<dbReference type="InterPro" id="IPR002504">
    <property type="entry name" value="NADK"/>
</dbReference>
<evidence type="ECO:0000313" key="7">
    <source>
        <dbReference type="EMBL" id="MDR6238069.1"/>
    </source>
</evidence>
<dbReference type="InterPro" id="IPR016064">
    <property type="entry name" value="NAD/diacylglycerol_kinase_sf"/>
</dbReference>
<evidence type="ECO:0000256" key="6">
    <source>
        <dbReference type="HAMAP-Rule" id="MF_00361"/>
    </source>
</evidence>
<evidence type="ECO:0000256" key="1">
    <source>
        <dbReference type="ARBA" id="ARBA00022679"/>
    </source>
</evidence>
<dbReference type="SUPFAM" id="SSF111331">
    <property type="entry name" value="NAD kinase/diacylglycerol kinase-like"/>
    <property type="match status" value="1"/>
</dbReference>
<dbReference type="AlphaFoldDB" id="A0AAE3XN26"/>
<sequence>MRIALHGREFKESTLPLVAKLIQFLKSGNFELLATRNLFEKIKPLVGESIFSQVFGLASKPQGIDLFLSLGGDGTLLDTITYVGNDETPILGVNAGRLGFLANSTFSNFQENFTSVLNEQGAFPTEKRALIRYESDQKIDVFEGLNFGMNEFAVFKTDTSSMITVHAYLNGEYLNAYWADGLIISTPTGSTGYSLSCGGPVLMPHSKSFVLTPVSPHNLNVRPLLVPDDSVIDLTVESRSSHFLVSLDSRSRVVSKEAKITIRKERFSANLVKVENYSFIDTLRHKLHWGLDARN</sequence>
<evidence type="ECO:0000256" key="4">
    <source>
        <dbReference type="ARBA" id="ARBA00023027"/>
    </source>
</evidence>
<dbReference type="Gene3D" id="2.60.200.30">
    <property type="entry name" value="Probable inorganic polyphosphate/atp-NAD kinase, domain 2"/>
    <property type="match status" value="1"/>
</dbReference>
<feature type="binding site" evidence="6">
    <location>
        <position position="180"/>
    </location>
    <ligand>
        <name>NAD(+)</name>
        <dbReference type="ChEBI" id="CHEBI:57540"/>
    </ligand>
</feature>
<dbReference type="Pfam" id="PF01513">
    <property type="entry name" value="NAD_kinase"/>
    <property type="match status" value="1"/>
</dbReference>
<comment type="similarity">
    <text evidence="6">Belongs to the NAD kinase family.</text>
</comment>
<protein>
    <recommendedName>
        <fullName evidence="6">NAD kinase</fullName>
        <ecNumber evidence="6">2.7.1.23</ecNumber>
    </recommendedName>
    <alternativeName>
        <fullName evidence="6">ATP-dependent NAD kinase</fullName>
    </alternativeName>
</protein>
<dbReference type="InterPro" id="IPR017437">
    <property type="entry name" value="ATP-NAD_kinase_PpnK-typ_C"/>
</dbReference>
<dbReference type="Gene3D" id="3.40.50.10330">
    <property type="entry name" value="Probable inorganic polyphosphate/atp-NAD kinase, domain 1"/>
    <property type="match status" value="1"/>
</dbReference>
<dbReference type="EMBL" id="JAVDQD010000001">
    <property type="protein sequence ID" value="MDR6238069.1"/>
    <property type="molecule type" value="Genomic_DNA"/>
</dbReference>
<comment type="catalytic activity">
    <reaction evidence="5 6">
        <text>NAD(+) + ATP = ADP + NADP(+) + H(+)</text>
        <dbReference type="Rhea" id="RHEA:18629"/>
        <dbReference type="ChEBI" id="CHEBI:15378"/>
        <dbReference type="ChEBI" id="CHEBI:30616"/>
        <dbReference type="ChEBI" id="CHEBI:57540"/>
        <dbReference type="ChEBI" id="CHEBI:58349"/>
        <dbReference type="ChEBI" id="CHEBI:456216"/>
        <dbReference type="EC" id="2.7.1.23"/>
    </reaction>
</comment>
<dbReference type="GO" id="GO:0019674">
    <property type="term" value="P:NAD+ metabolic process"/>
    <property type="evidence" value="ECO:0007669"/>
    <property type="project" value="InterPro"/>
</dbReference>
<dbReference type="GO" id="GO:0046872">
    <property type="term" value="F:metal ion binding"/>
    <property type="evidence" value="ECO:0007669"/>
    <property type="project" value="UniProtKB-UniRule"/>
</dbReference>
<organism evidence="7 8">
    <name type="scientific">Aureibacter tunicatorum</name>
    <dbReference type="NCBI Taxonomy" id="866807"/>
    <lineage>
        <taxon>Bacteria</taxon>
        <taxon>Pseudomonadati</taxon>
        <taxon>Bacteroidota</taxon>
        <taxon>Cytophagia</taxon>
        <taxon>Cytophagales</taxon>
        <taxon>Persicobacteraceae</taxon>
        <taxon>Aureibacter</taxon>
    </lineage>
</organism>
<gene>
    <name evidence="6" type="primary">nadK</name>
    <name evidence="7" type="ORF">HNQ88_001045</name>
</gene>
<dbReference type="GO" id="GO:0005737">
    <property type="term" value="C:cytoplasm"/>
    <property type="evidence" value="ECO:0007669"/>
    <property type="project" value="UniProtKB-SubCell"/>
</dbReference>
<feature type="binding site" evidence="6">
    <location>
        <begin position="191"/>
        <end position="196"/>
    </location>
    <ligand>
        <name>NAD(+)</name>
        <dbReference type="ChEBI" id="CHEBI:57540"/>
    </ligand>
</feature>
<keyword evidence="6" id="KW-0067">ATP-binding</keyword>
<proteinExistence type="inferred from homology"/>
<keyword evidence="8" id="KW-1185">Reference proteome</keyword>
<dbReference type="GO" id="GO:0003951">
    <property type="term" value="F:NAD+ kinase activity"/>
    <property type="evidence" value="ECO:0007669"/>
    <property type="project" value="UniProtKB-UniRule"/>
</dbReference>
<dbReference type="EC" id="2.7.1.23" evidence="6"/>
<name>A0AAE3XN26_9BACT</name>